<reference evidence="2" key="1">
    <citation type="submission" date="2019-04" db="EMBL/GenBank/DDBJ databases">
        <title>Nocardioides xinjiangensis sp. nov.</title>
        <authorList>
            <person name="Liu S."/>
        </authorList>
    </citation>
    <scope>NUCLEOTIDE SEQUENCE [LARGE SCALE GENOMIC DNA]</scope>
    <source>
        <strain evidence="2">18</strain>
    </source>
</reference>
<proteinExistence type="predicted"/>
<evidence type="ECO:0000313" key="1">
    <source>
        <dbReference type="EMBL" id="THV37037.1"/>
    </source>
</evidence>
<evidence type="ECO:0000313" key="2">
    <source>
        <dbReference type="Proteomes" id="UP000308760"/>
    </source>
</evidence>
<dbReference type="RefSeq" id="WP_136536513.1">
    <property type="nucleotide sequence ID" value="NZ_STGY01000071.1"/>
</dbReference>
<accession>A0A4S8PZ56</accession>
<dbReference type="AlphaFoldDB" id="A0A4S8PZ56"/>
<protein>
    <submittedName>
        <fullName evidence="1">Uncharacterized protein</fullName>
    </submittedName>
</protein>
<dbReference type="OrthoDB" id="5143991at2"/>
<keyword evidence="2" id="KW-1185">Reference proteome</keyword>
<name>A0A4S8PZ56_9ACTN</name>
<organism evidence="1 2">
    <name type="scientific">Glycomyces buryatensis</name>
    <dbReference type="NCBI Taxonomy" id="2570927"/>
    <lineage>
        <taxon>Bacteria</taxon>
        <taxon>Bacillati</taxon>
        <taxon>Actinomycetota</taxon>
        <taxon>Actinomycetes</taxon>
        <taxon>Glycomycetales</taxon>
        <taxon>Glycomycetaceae</taxon>
        <taxon>Glycomyces</taxon>
    </lineage>
</organism>
<comment type="caution">
    <text evidence="1">The sequence shown here is derived from an EMBL/GenBank/DDBJ whole genome shotgun (WGS) entry which is preliminary data.</text>
</comment>
<reference evidence="1 2" key="2">
    <citation type="submission" date="2019-05" db="EMBL/GenBank/DDBJ databases">
        <title>Glycomyces buryatensis sp. nov.</title>
        <authorList>
            <person name="Nikitina E."/>
        </authorList>
    </citation>
    <scope>NUCLEOTIDE SEQUENCE [LARGE SCALE GENOMIC DNA]</scope>
    <source>
        <strain evidence="1 2">18</strain>
    </source>
</reference>
<sequence>MTDLSDFEGDARALILDTPRAVMEGAIVVDGEVKPMAFLKELTAGASVFREAQRHENAFVRSVAVALRKGGGSESEHKGMPDPIEAVAKAHRLIEETTALLRERADEQDAAAYGAWLVRLATKVAEASKSKTGGLFSKKVAISEAEREFIEQVESLVVR</sequence>
<dbReference type="Proteomes" id="UP000308760">
    <property type="component" value="Unassembled WGS sequence"/>
</dbReference>
<dbReference type="EMBL" id="STGY01000071">
    <property type="protein sequence ID" value="THV37037.1"/>
    <property type="molecule type" value="Genomic_DNA"/>
</dbReference>
<gene>
    <name evidence="1" type="ORF">FAB82_21020</name>
</gene>